<proteinExistence type="predicted"/>
<dbReference type="Proteomes" id="UP000746747">
    <property type="component" value="Unassembled WGS sequence"/>
</dbReference>
<reference evidence="1" key="1">
    <citation type="submission" date="2021-09" db="EMBL/GenBank/DDBJ databases">
        <authorList>
            <consortium name="Pathogen Informatics"/>
        </authorList>
    </citation>
    <scope>NUCLEOTIDE SEQUENCE</scope>
</reference>
<gene>
    <name evidence="1" type="ORF">CJOHNSTONI_LOCUS6828</name>
</gene>
<keyword evidence="2" id="KW-1185">Reference proteome</keyword>
<protein>
    <submittedName>
        <fullName evidence="1">Uncharacterized protein</fullName>
    </submittedName>
</protein>
<evidence type="ECO:0000313" key="1">
    <source>
        <dbReference type="EMBL" id="CAG9536958.1"/>
    </source>
</evidence>
<organism evidence="1 2">
    <name type="scientific">Cercopithifilaria johnstoni</name>
    <dbReference type="NCBI Taxonomy" id="2874296"/>
    <lineage>
        <taxon>Eukaryota</taxon>
        <taxon>Metazoa</taxon>
        <taxon>Ecdysozoa</taxon>
        <taxon>Nematoda</taxon>
        <taxon>Chromadorea</taxon>
        <taxon>Rhabditida</taxon>
        <taxon>Spirurina</taxon>
        <taxon>Spiruromorpha</taxon>
        <taxon>Filarioidea</taxon>
        <taxon>Onchocercidae</taxon>
        <taxon>Cercopithifilaria</taxon>
    </lineage>
</organism>
<evidence type="ECO:0000313" key="2">
    <source>
        <dbReference type="Proteomes" id="UP000746747"/>
    </source>
</evidence>
<accession>A0A8J2MQS6</accession>
<dbReference type="AlphaFoldDB" id="A0A8J2MQS6"/>
<dbReference type="EMBL" id="CAKAEH010001503">
    <property type="protein sequence ID" value="CAG9536958.1"/>
    <property type="molecule type" value="Genomic_DNA"/>
</dbReference>
<name>A0A8J2MQS6_9BILA</name>
<comment type="caution">
    <text evidence="1">The sequence shown here is derived from an EMBL/GenBank/DDBJ whole genome shotgun (WGS) entry which is preliminary data.</text>
</comment>
<sequence length="99" mass="11879">MDQPGWRYDVDKLDALRPTELHWRCIPFRNVHINNRYCEPLRAMTFENLCIPYRSYKLQAQGPRHSEQLINSVVIEKARITPRRCQNTFIPKVTIFICF</sequence>